<dbReference type="AlphaFoldDB" id="A0A2T3NFB4"/>
<evidence type="ECO:0000313" key="2">
    <source>
        <dbReference type="Proteomes" id="UP000241346"/>
    </source>
</evidence>
<evidence type="ECO:0000313" key="1">
    <source>
        <dbReference type="EMBL" id="PSW13232.1"/>
    </source>
</evidence>
<dbReference type="Proteomes" id="UP000241346">
    <property type="component" value="Unassembled WGS sequence"/>
</dbReference>
<accession>A0A2T3NFB4</accession>
<name>A0A2T3NFB4_9GAMM</name>
<sequence>MKSLVSILIGIGIFIGVSLYAAHSTKEEAAKQVLANTMERVNKDGKCSADYIGYRVIKNIGPVDHIAIDYMLTCGTHSSTAELETYYAVNGDQWFSSKNYPKVKDFATQE</sequence>
<gene>
    <name evidence="1" type="ORF">C9J01_10275</name>
</gene>
<comment type="caution">
    <text evidence="1">The sequence shown here is derived from an EMBL/GenBank/DDBJ whole genome shotgun (WGS) entry which is preliminary data.</text>
</comment>
<proteinExistence type="predicted"/>
<dbReference type="EMBL" id="PYMB01000003">
    <property type="protein sequence ID" value="PSW13232.1"/>
    <property type="molecule type" value="Genomic_DNA"/>
</dbReference>
<organism evidence="1 2">
    <name type="scientific">Photobacterium rosenbergii</name>
    <dbReference type="NCBI Taxonomy" id="294936"/>
    <lineage>
        <taxon>Bacteria</taxon>
        <taxon>Pseudomonadati</taxon>
        <taxon>Pseudomonadota</taxon>
        <taxon>Gammaproteobacteria</taxon>
        <taxon>Vibrionales</taxon>
        <taxon>Vibrionaceae</taxon>
        <taxon>Photobacterium</taxon>
    </lineage>
</organism>
<dbReference type="RefSeq" id="WP_107298057.1">
    <property type="nucleotide sequence ID" value="NZ_PYMB01000003.1"/>
</dbReference>
<reference evidence="1 2" key="1">
    <citation type="submission" date="2018-03" db="EMBL/GenBank/DDBJ databases">
        <title>Whole genome sequencing of Histamine producing bacteria.</title>
        <authorList>
            <person name="Butler K."/>
        </authorList>
    </citation>
    <scope>NUCLEOTIDE SEQUENCE [LARGE SCALE GENOMIC DNA]</scope>
    <source>
        <strain evidence="1 2">DSM 19138</strain>
    </source>
</reference>
<protein>
    <submittedName>
        <fullName evidence="1">Uncharacterized protein</fullName>
    </submittedName>
</protein>